<evidence type="ECO:0000256" key="19">
    <source>
        <dbReference type="ARBA" id="ARBA00031040"/>
    </source>
</evidence>
<evidence type="ECO:0000259" key="25">
    <source>
        <dbReference type="PROSITE" id="PS50974"/>
    </source>
</evidence>
<dbReference type="InterPro" id="IPR036589">
    <property type="entry name" value="HCY_dom_sf"/>
</dbReference>
<dbReference type="GO" id="GO:0032259">
    <property type="term" value="P:methylation"/>
    <property type="evidence" value="ECO:0007669"/>
    <property type="project" value="UniProtKB-KW"/>
</dbReference>
<evidence type="ECO:0000256" key="5">
    <source>
        <dbReference type="ARBA" id="ARBA00010398"/>
    </source>
</evidence>
<dbReference type="InterPro" id="IPR050554">
    <property type="entry name" value="Met_Synthase/Corrinoid"/>
</dbReference>
<evidence type="ECO:0000256" key="14">
    <source>
        <dbReference type="ARBA" id="ARBA00022737"/>
    </source>
</evidence>
<dbReference type="Gene3D" id="1.10.288.10">
    <property type="entry name" value="Cobalamin-dependent Methionine Synthase, domain 2"/>
    <property type="match status" value="1"/>
</dbReference>
<keyword evidence="16 21" id="KW-0486">Methionine biosynthesis</keyword>
<evidence type="ECO:0000256" key="12">
    <source>
        <dbReference type="ARBA" id="ARBA00022691"/>
    </source>
</evidence>
<sequence length="1199" mass="129888">MTQTVTQLRELLAERILVLDGAWGTMLQGARLSPADYRNELIPADHPKDVTGDPDLLILTRPDVILDVHRQYLAAGADITTTNTFTATSIAQADYGLEHLVREMNVQGARLARQAADEAQARDGRPRFVAGSVGPLNVTLSLSPKVEDPAYRAVTFDQVKATYAEQMSALAEGGVDLFLIETIFDTLNAKAAIAAAREVAPEIPLWISVTIVDLSGRTLSGQTVEAFWRSIERAEPLVVGVNCSLGATEMRPHVSDLARLSNVYVASHPNAGLPNAFGGYDQTPAETGELLRGFAADGLVNLVGGCCGTSPAHIAAVADAVRGAAPRVIAPPAPTTRFSGLEPFEIGPDTGFVMIGERTNVTGSAKFRRLIEADDHQAAVDVALEQVRGGANLLDVNMDADLLDSEQAMVTFLNLIATEPEVARIPIMIDSSKWSVLEAGLKCVQGKGVVNSISLKEGEEVFLAHARRIRDFGAGAVVMAFDEQGQADTTERKVEICGRAYDLLVADGFDPNDIIFDPNVLAVATGIAEHNGYAKNFIDALPLIKARCPGARTSGGISNLSFAFRGNDIVREAMHSAFLFHAVKAGLDMGIVNAGQLAVYQDIPADLLKLVEDVIFDRHPEATDRLVTFASTVTGSGAKREVDLSWREAPVEERLSHALVHGIVDFIEDDTEEARQKLPRPLDVIEGPLMTGMGVVGDLFGSGKMFLPQVVKSARVMKRSVAYLLPFMEDEKEAGSRGQGKVVLATVKGDVHDIGKNIVGVVLGCNNYEVIDLGVMVPTAKILETAIAEGADAIGLSGLITPSLDEMVAVGAEMQRRGMRLPLLIGGATTSKQHTAVRIAPAYDGSTVHVLDASRVVGVVSDLLDPERAVKLDEANRDEQQRLREQHEQRHSKPLLTLDQARANREQIDFEDLPKPDFTGVREVAPTIAELRAMIDWQFLFLAWELKGKYPAILEQPVARELFDDANTLLDQIIAQGSFQARGLYGFWPAHADGDDIKLDNGTSFPMLRQQTEKPAGRANRCLADYIAPSGDHLGGFAVAIHGADKLAAKYEAEHDDYRAIMVKALADRLAEAFAEYLHLKARRDWFEPDAQPLLADLHAERFRGIRPALGYPACPDHSEKRDLFELLGTSAIGVGLTESYAMTPAAAVSGLIFAHPEAKYFTVGRLGRDQIEDYAVRRGVPVAEVERWLRPNLAYSID</sequence>
<gene>
    <name evidence="28" type="primary">metH</name>
    <name evidence="28" type="ORF">ACFQ5G_22050</name>
</gene>
<evidence type="ECO:0000256" key="4">
    <source>
        <dbReference type="ARBA" id="ARBA00005178"/>
    </source>
</evidence>
<dbReference type="PROSITE" id="PS50970">
    <property type="entry name" value="HCY"/>
    <property type="match status" value="1"/>
</dbReference>
<dbReference type="InterPro" id="IPR000489">
    <property type="entry name" value="Pterin-binding_dom"/>
</dbReference>
<reference evidence="29" key="1">
    <citation type="journal article" date="2019" name="Int. J. Syst. Evol. Microbiol.">
        <title>The Global Catalogue of Microorganisms (GCM) 10K type strain sequencing project: providing services to taxonomists for standard genome sequencing and annotation.</title>
        <authorList>
            <consortium name="The Broad Institute Genomics Platform"/>
            <consortium name="The Broad Institute Genome Sequencing Center for Infectious Disease"/>
            <person name="Wu L."/>
            <person name="Ma J."/>
        </authorList>
    </citation>
    <scope>NUCLEOTIDE SEQUENCE [LARGE SCALE GENOMIC DNA]</scope>
    <source>
        <strain evidence="29">CCM 7526</strain>
    </source>
</reference>
<dbReference type="InterPro" id="IPR037010">
    <property type="entry name" value="VitB12-dep_Met_synth_activ_sf"/>
</dbReference>
<dbReference type="InterPro" id="IPR004223">
    <property type="entry name" value="VitB12-dep_Met_synth_activ_dom"/>
</dbReference>
<evidence type="ECO:0000256" key="21">
    <source>
        <dbReference type="PIRNR" id="PIRNR000381"/>
    </source>
</evidence>
<dbReference type="InterPro" id="IPR006158">
    <property type="entry name" value="Cobalamin-bd"/>
</dbReference>
<dbReference type="CDD" id="cd00740">
    <property type="entry name" value="MeTr"/>
    <property type="match status" value="1"/>
</dbReference>
<feature type="binding site" evidence="22">
    <location>
        <position position="243"/>
    </location>
    <ligand>
        <name>Zn(2+)</name>
        <dbReference type="ChEBI" id="CHEBI:29105"/>
    </ligand>
</feature>
<feature type="binding site" evidence="22">
    <location>
        <position position="307"/>
    </location>
    <ligand>
        <name>Zn(2+)</name>
        <dbReference type="ChEBI" id="CHEBI:29105"/>
    </ligand>
</feature>
<keyword evidence="12 21" id="KW-0949">S-adenosyl-L-methionine</keyword>
<dbReference type="Pfam" id="PF02574">
    <property type="entry name" value="S-methyl_trans"/>
    <property type="match status" value="1"/>
</dbReference>
<dbReference type="PROSITE" id="PS50974">
    <property type="entry name" value="ADOMET_ACTIVATION"/>
    <property type="match status" value="1"/>
</dbReference>
<evidence type="ECO:0000256" key="3">
    <source>
        <dbReference type="ARBA" id="ARBA00001956"/>
    </source>
</evidence>
<dbReference type="SUPFAM" id="SSF47644">
    <property type="entry name" value="Methionine synthase domain"/>
    <property type="match status" value="1"/>
</dbReference>
<evidence type="ECO:0000259" key="27">
    <source>
        <dbReference type="PROSITE" id="PS51337"/>
    </source>
</evidence>
<dbReference type="NCBIfam" id="TIGR02082">
    <property type="entry name" value="metH"/>
    <property type="match status" value="1"/>
</dbReference>
<evidence type="ECO:0000256" key="2">
    <source>
        <dbReference type="ARBA" id="ARBA00001947"/>
    </source>
</evidence>
<evidence type="ECO:0000256" key="13">
    <source>
        <dbReference type="ARBA" id="ARBA00022723"/>
    </source>
</evidence>
<evidence type="ECO:0000256" key="16">
    <source>
        <dbReference type="ARBA" id="ARBA00023167"/>
    </source>
</evidence>
<dbReference type="SUPFAM" id="SSF82282">
    <property type="entry name" value="Homocysteine S-methyltransferase"/>
    <property type="match status" value="1"/>
</dbReference>
<dbReference type="Gene3D" id="3.10.196.10">
    <property type="entry name" value="Vitamin B12-dependent methionine synthase, activation domain"/>
    <property type="match status" value="1"/>
</dbReference>
<dbReference type="Pfam" id="PF00809">
    <property type="entry name" value="Pterin_bind"/>
    <property type="match status" value="1"/>
</dbReference>
<dbReference type="PROSITE" id="PS50972">
    <property type="entry name" value="PTERIN_BINDING"/>
    <property type="match status" value="1"/>
</dbReference>
<evidence type="ECO:0000256" key="7">
    <source>
        <dbReference type="ARBA" id="ARBA00013998"/>
    </source>
</evidence>
<comment type="similarity">
    <text evidence="5">Belongs to the vitamin-B12 dependent methionine synthase family.</text>
</comment>
<feature type="binding site" evidence="22">
    <location>
        <position position="306"/>
    </location>
    <ligand>
        <name>Zn(2+)</name>
        <dbReference type="ChEBI" id="CHEBI:29105"/>
    </ligand>
</feature>
<comment type="pathway">
    <text evidence="4 21">Amino-acid biosynthesis; L-methionine biosynthesis via de novo pathway; L-methionine from L-homocysteine (MetH route): step 1/1.</text>
</comment>
<evidence type="ECO:0000259" key="24">
    <source>
        <dbReference type="PROSITE" id="PS50972"/>
    </source>
</evidence>
<comment type="cofactor">
    <cofactor evidence="2 21 22">
        <name>Zn(2+)</name>
        <dbReference type="ChEBI" id="CHEBI:29105"/>
    </cofactor>
</comment>
<dbReference type="EC" id="2.1.1.13" evidence="6 20"/>
<dbReference type="InterPro" id="IPR003759">
    <property type="entry name" value="Cbl-bd_cap"/>
</dbReference>
<keyword evidence="8 21" id="KW-0489">Methyltransferase</keyword>
<dbReference type="Pfam" id="PF02607">
    <property type="entry name" value="B12-binding_2"/>
    <property type="match status" value="1"/>
</dbReference>
<evidence type="ECO:0000256" key="6">
    <source>
        <dbReference type="ARBA" id="ARBA00012032"/>
    </source>
</evidence>
<dbReference type="CDD" id="cd02069">
    <property type="entry name" value="methionine_synthase_B12_BD"/>
    <property type="match status" value="1"/>
</dbReference>
<dbReference type="SUPFAM" id="SSF56507">
    <property type="entry name" value="Methionine synthase activation domain-like"/>
    <property type="match status" value="1"/>
</dbReference>
<evidence type="ECO:0000256" key="1">
    <source>
        <dbReference type="ARBA" id="ARBA00001700"/>
    </source>
</evidence>
<evidence type="ECO:0000259" key="23">
    <source>
        <dbReference type="PROSITE" id="PS50970"/>
    </source>
</evidence>
<dbReference type="SUPFAM" id="SSF51717">
    <property type="entry name" value="Dihydropteroate synthetase-like"/>
    <property type="match status" value="1"/>
</dbReference>
<dbReference type="Pfam" id="PF02965">
    <property type="entry name" value="Met_synt_B12"/>
    <property type="match status" value="1"/>
</dbReference>
<feature type="domain" description="Pterin-binding" evidence="24">
    <location>
        <begin position="352"/>
        <end position="612"/>
    </location>
</feature>
<dbReference type="GO" id="GO:0008705">
    <property type="term" value="F:methionine synthase activity"/>
    <property type="evidence" value="ECO:0007669"/>
    <property type="project" value="UniProtKB-EC"/>
</dbReference>
<protein>
    <recommendedName>
        <fullName evidence="7 20">Methionine synthase</fullName>
        <ecNumber evidence="6 20">2.1.1.13</ecNumber>
    </recommendedName>
    <alternativeName>
        <fullName evidence="19 21">5-methyltetrahydrofolate--homocysteine methyltransferase</fullName>
    </alternativeName>
</protein>
<feature type="domain" description="AdoMet activation" evidence="25">
    <location>
        <begin position="887"/>
        <end position="1199"/>
    </location>
</feature>
<keyword evidence="11 21" id="KW-0808">Transferase</keyword>
<evidence type="ECO:0000256" key="18">
    <source>
        <dbReference type="ARBA" id="ARBA00025552"/>
    </source>
</evidence>
<proteinExistence type="inferred from homology"/>
<accession>A0ABW4ACQ4</accession>
<evidence type="ECO:0000256" key="10">
    <source>
        <dbReference type="ARBA" id="ARBA00022628"/>
    </source>
</evidence>
<keyword evidence="14" id="KW-0677">Repeat</keyword>
<dbReference type="Gene3D" id="3.20.20.330">
    <property type="entry name" value="Homocysteine-binding-like domain"/>
    <property type="match status" value="1"/>
</dbReference>
<dbReference type="RefSeq" id="WP_317787451.1">
    <property type="nucleotide sequence ID" value="NZ_AP028461.1"/>
</dbReference>
<dbReference type="PROSITE" id="PS51332">
    <property type="entry name" value="B12_BINDING"/>
    <property type="match status" value="1"/>
</dbReference>
<dbReference type="InterPro" id="IPR036594">
    <property type="entry name" value="Meth_synthase_dom"/>
</dbReference>
<dbReference type="PANTHER" id="PTHR45833:SF1">
    <property type="entry name" value="METHIONINE SYNTHASE"/>
    <property type="match status" value="1"/>
</dbReference>
<feature type="domain" description="B12-binding N-terminal" evidence="27">
    <location>
        <begin position="642"/>
        <end position="736"/>
    </location>
</feature>
<evidence type="ECO:0000313" key="28">
    <source>
        <dbReference type="EMBL" id="MFD1368045.1"/>
    </source>
</evidence>
<keyword evidence="10 21" id="KW-0846">Cobalamin</keyword>
<comment type="function">
    <text evidence="18 21">Catalyzes the transfer of a methyl group from methyl-cobalamin to homocysteine, yielding enzyme-bound cob(I)alamin and methionine. Subsequently, remethylates the cofactor using methyltetrahydrofolate.</text>
</comment>
<keyword evidence="17 21" id="KW-0170">Cobalt</keyword>
<evidence type="ECO:0000256" key="9">
    <source>
        <dbReference type="ARBA" id="ARBA00022605"/>
    </source>
</evidence>
<dbReference type="PIRSF" id="PIRSF000381">
    <property type="entry name" value="MetH"/>
    <property type="match status" value="1"/>
</dbReference>
<dbReference type="EMBL" id="JBHTMK010000031">
    <property type="protein sequence ID" value="MFD1368045.1"/>
    <property type="molecule type" value="Genomic_DNA"/>
</dbReference>
<dbReference type="Gene3D" id="3.20.20.20">
    <property type="entry name" value="Dihydropteroate synthase-like"/>
    <property type="match status" value="1"/>
</dbReference>
<dbReference type="Gene3D" id="3.40.50.280">
    <property type="entry name" value="Cobalamin-binding domain"/>
    <property type="match status" value="1"/>
</dbReference>
<keyword evidence="15 21" id="KW-0862">Zinc</keyword>
<evidence type="ECO:0000256" key="8">
    <source>
        <dbReference type="ARBA" id="ARBA00022603"/>
    </source>
</evidence>
<evidence type="ECO:0000256" key="15">
    <source>
        <dbReference type="ARBA" id="ARBA00022833"/>
    </source>
</evidence>
<keyword evidence="9 21" id="KW-0028">Amino-acid biosynthesis</keyword>
<dbReference type="InterPro" id="IPR011005">
    <property type="entry name" value="Dihydropteroate_synth-like_sf"/>
</dbReference>
<dbReference type="InterPro" id="IPR003726">
    <property type="entry name" value="HCY_dom"/>
</dbReference>
<dbReference type="InterPro" id="IPR036724">
    <property type="entry name" value="Cobalamin-bd_sf"/>
</dbReference>
<keyword evidence="13 21" id="KW-0479">Metal-binding</keyword>
<evidence type="ECO:0000313" key="29">
    <source>
        <dbReference type="Proteomes" id="UP001597183"/>
    </source>
</evidence>
<name>A0ABW4ACQ4_9ACTN</name>
<keyword evidence="29" id="KW-1185">Reference proteome</keyword>
<evidence type="ECO:0000256" key="22">
    <source>
        <dbReference type="PROSITE-ProRule" id="PRU00333"/>
    </source>
</evidence>
<evidence type="ECO:0000256" key="20">
    <source>
        <dbReference type="NCBIfam" id="TIGR02082"/>
    </source>
</evidence>
<dbReference type="PROSITE" id="PS51337">
    <property type="entry name" value="B12_BINDING_NTER"/>
    <property type="match status" value="1"/>
</dbReference>
<evidence type="ECO:0000256" key="11">
    <source>
        <dbReference type="ARBA" id="ARBA00022679"/>
    </source>
</evidence>
<dbReference type="Gene3D" id="1.10.1240.10">
    <property type="entry name" value="Methionine synthase domain"/>
    <property type="match status" value="1"/>
</dbReference>
<dbReference type="PANTHER" id="PTHR45833">
    <property type="entry name" value="METHIONINE SYNTHASE"/>
    <property type="match status" value="1"/>
</dbReference>
<evidence type="ECO:0000256" key="17">
    <source>
        <dbReference type="ARBA" id="ARBA00023285"/>
    </source>
</evidence>
<dbReference type="NCBIfam" id="NF007024">
    <property type="entry name" value="PRK09490.1"/>
    <property type="match status" value="1"/>
</dbReference>
<comment type="domain">
    <text evidence="21">Modular enzyme with four functionally distinct domains. The isolated Hcy-binding domain catalyzes methyl transfer from free methylcobalamin to homocysteine. The Hcy-binding domain in association with the pterin-binding domain catalyzes the methylation of cob(I)alamin by methyltetrahydrofolate and the methylation of homocysteine. The B12-binding domain binds the cofactor. The AdoMet activation domain binds S-adenosyl-L-methionine. Under aerobic conditions cob(I)alamin can be converted to inactive cob(II)alamin. Reductive methylation by S-adenosyl-L-methionine and flavodoxin regenerates methylcobalamin.</text>
</comment>
<dbReference type="InterPro" id="IPR011822">
    <property type="entry name" value="MetH"/>
</dbReference>
<feature type="domain" description="B12-binding" evidence="26">
    <location>
        <begin position="739"/>
        <end position="874"/>
    </location>
</feature>
<dbReference type="Pfam" id="PF02310">
    <property type="entry name" value="B12-binding"/>
    <property type="match status" value="1"/>
</dbReference>
<comment type="catalytic activity">
    <reaction evidence="1 21">
        <text>(6S)-5-methyl-5,6,7,8-tetrahydrofolate + L-homocysteine = (6S)-5,6,7,8-tetrahydrofolate + L-methionine</text>
        <dbReference type="Rhea" id="RHEA:11172"/>
        <dbReference type="ChEBI" id="CHEBI:18608"/>
        <dbReference type="ChEBI" id="CHEBI:57453"/>
        <dbReference type="ChEBI" id="CHEBI:57844"/>
        <dbReference type="ChEBI" id="CHEBI:58199"/>
        <dbReference type="EC" id="2.1.1.13"/>
    </reaction>
</comment>
<dbReference type="SUPFAM" id="SSF52242">
    <property type="entry name" value="Cobalamin (vitamin B12)-binding domain"/>
    <property type="match status" value="1"/>
</dbReference>
<evidence type="ECO:0000259" key="26">
    <source>
        <dbReference type="PROSITE" id="PS51332"/>
    </source>
</evidence>
<dbReference type="InterPro" id="IPR033706">
    <property type="entry name" value="Met_synthase_B12-bd"/>
</dbReference>
<feature type="domain" description="Hcy-binding" evidence="23">
    <location>
        <begin position="5"/>
        <end position="321"/>
    </location>
</feature>
<dbReference type="SMART" id="SM01018">
    <property type="entry name" value="B12-binding_2"/>
    <property type="match status" value="1"/>
</dbReference>
<comment type="cofactor">
    <cofactor evidence="3 21">
        <name>methylcob(III)alamin</name>
        <dbReference type="ChEBI" id="CHEBI:28115"/>
    </cofactor>
</comment>
<comment type="caution">
    <text evidence="28">The sequence shown here is derived from an EMBL/GenBank/DDBJ whole genome shotgun (WGS) entry which is preliminary data.</text>
</comment>
<organism evidence="28 29">
    <name type="scientific">Actinoplanes sichuanensis</name>
    <dbReference type="NCBI Taxonomy" id="512349"/>
    <lineage>
        <taxon>Bacteria</taxon>
        <taxon>Bacillati</taxon>
        <taxon>Actinomycetota</taxon>
        <taxon>Actinomycetes</taxon>
        <taxon>Micromonosporales</taxon>
        <taxon>Micromonosporaceae</taxon>
        <taxon>Actinoplanes</taxon>
    </lineage>
</organism>
<dbReference type="Proteomes" id="UP001597183">
    <property type="component" value="Unassembled WGS sequence"/>
</dbReference>